<feature type="compositionally biased region" description="Polar residues" evidence="1">
    <location>
        <begin position="606"/>
        <end position="615"/>
    </location>
</feature>
<dbReference type="EMBL" id="JBGBPQ010000001">
    <property type="protein sequence ID" value="KAL1530120.1"/>
    <property type="molecule type" value="Genomic_DNA"/>
</dbReference>
<feature type="region of interest" description="Disordered" evidence="1">
    <location>
        <begin position="430"/>
        <end position="460"/>
    </location>
</feature>
<protein>
    <submittedName>
        <fullName evidence="2">Uncharacterized protein</fullName>
    </submittedName>
</protein>
<gene>
    <name evidence="2" type="ORF">AB1Y20_001040</name>
</gene>
<feature type="region of interest" description="Disordered" evidence="1">
    <location>
        <begin position="1"/>
        <end position="25"/>
    </location>
</feature>
<feature type="compositionally biased region" description="Basic residues" evidence="1">
    <location>
        <begin position="583"/>
        <end position="592"/>
    </location>
</feature>
<feature type="compositionally biased region" description="Polar residues" evidence="1">
    <location>
        <begin position="627"/>
        <end position="645"/>
    </location>
</feature>
<name>A0AB34K7K8_PRYPA</name>
<proteinExistence type="predicted"/>
<evidence type="ECO:0000313" key="3">
    <source>
        <dbReference type="Proteomes" id="UP001515480"/>
    </source>
</evidence>
<feature type="region of interest" description="Disordered" evidence="1">
    <location>
        <begin position="359"/>
        <end position="401"/>
    </location>
</feature>
<evidence type="ECO:0000313" key="2">
    <source>
        <dbReference type="EMBL" id="KAL1530120.1"/>
    </source>
</evidence>
<feature type="region of interest" description="Disordered" evidence="1">
    <location>
        <begin position="495"/>
        <end position="684"/>
    </location>
</feature>
<evidence type="ECO:0000256" key="1">
    <source>
        <dbReference type="SAM" id="MobiDB-lite"/>
    </source>
</evidence>
<feature type="compositionally biased region" description="Acidic residues" evidence="1">
    <location>
        <begin position="370"/>
        <end position="382"/>
    </location>
</feature>
<dbReference type="Proteomes" id="UP001515480">
    <property type="component" value="Unassembled WGS sequence"/>
</dbReference>
<feature type="compositionally biased region" description="Polar residues" evidence="1">
    <location>
        <begin position="674"/>
        <end position="684"/>
    </location>
</feature>
<sequence>MLFYSPKSPSYSPISASSHHEAEQLPASGAQVGSFGLTSTLQDRERGRLVGLSAQLESLEKLSADSLLEMKRNMEALEEQCGLKNSERSLFEPSVHVEISGHVSDTKHLEEQRLLSEGMSTVSHLERERLFELPARFELLVGASHSRFEIESSSQRNAAADSVKLVSSHTDTGRQPPIEIGASLDEVGDVHAHMGITLDPSLENARTEALELVSSRADTERQAQMEIGAPLQVVEGVHAHMAITVGPALEDARTEALDLVSSHADTERQAQMEIGAPLEVVGSVHAHVNINSAPSLEDTRTDSIELVASHTDVEGQPSMVGIPLGMTGGTPIHTSIEGSSAAETSESVVAVVNETSPLDFSGGLSSSDHEVEENVEAAEDTPQESTQERVEDDSSMSEDEFDFDLNSQTSAEAPEREMETEIASAGLEIDDEPSPSEVRATEGVGTSTNAALSEQAGGSETPRGVWVCLACTYMHQSDAERCFLLCAMCGTTKPDNGAVSSTSSESEAAVEPSPAQDGAAAGTSRIAAQTHSAEVPKKPARPSTTPKPKKAQPPALPGSKQARKPALASTQREAQPSLPASKTAKKALHPSSKKASLAAIKKVSLPASQRAQNTRPPHYKHALHPSRASNETTAGHGEASSSAARQTDGGPVASGGATTGVGAALPREPGGKGTSESQCAVARSTQQNQFKRALGFPSKENNCMVRLVHPPLPRPSAHLAHNRARQEGQGSATPVPRLGLDWAFTHALPHNVCFEPLCRLLHAAWTYKKEGSVPSKEAASRVRRFLSSVATYDTTVRVVMARFGFRLLGAAFFQIGTVDESIKGLEDTVTVHLVVTDPEERNCGVEVALLSFLLNAGCFLQLKKLLVHCGDAGEQEALARLPFAKSNLRFKLLPGLPRSPGGLFVEASLTPDMEDACFARPAVVLAEMQIARKYKIAMDQFYDTSKDAGSIPADDELREGTMVAVWNPTAALFHLARVTDSGCSTPKNATMAEQEAGSRKGRQMELMYIRWDSKKCSYVEDEKSAADQIYSCELKHVTYRQACDLELSFRCGYGLDEDGNELQSARYWYQIALSPGGVGWFPLISDLLSHKPMLSINWFNLSTLRPTFDELNARIDLHCANFDKKSPSGLPWDEVRRRVGAFLAPTCAEDGDRTEQPGGGRRALSLSCGRAAIACALQKIGWSVKVLDCNRARDEAHFSRTSAVDVNNDQADTELIKLDFLDFAVGVLRGHIKTVLLDFIDENMECRTFTHHAESHLERTYENSFMGSSKTAMGTNLRIHYLLAFLRRMQEENNRVNLLSVSAQATRAFHPLIRHLMEPAGTEVETDLRLNMHKISLSYCSLGSRPRCSFVQLWSSSSLHDCFATNGDSVFSCSCTTPCWVQTLKYNSRMCDSVYARELVYRVVSHVHKN</sequence>
<keyword evidence="3" id="KW-1185">Reference proteome</keyword>
<feature type="compositionally biased region" description="Acidic residues" evidence="1">
    <location>
        <begin position="390"/>
        <end position="401"/>
    </location>
</feature>
<reference evidence="2 3" key="1">
    <citation type="journal article" date="2024" name="Science">
        <title>Giant polyketide synthase enzymes in the biosynthesis of giant marine polyether toxins.</title>
        <authorList>
            <person name="Fallon T.R."/>
            <person name="Shende V.V."/>
            <person name="Wierzbicki I.H."/>
            <person name="Pendleton A.L."/>
            <person name="Watervoot N.F."/>
            <person name="Auber R.P."/>
            <person name="Gonzalez D.J."/>
            <person name="Wisecaver J.H."/>
            <person name="Moore B.S."/>
        </authorList>
    </citation>
    <scope>NUCLEOTIDE SEQUENCE [LARGE SCALE GENOMIC DNA]</scope>
    <source>
        <strain evidence="2 3">12B1</strain>
    </source>
</reference>
<comment type="caution">
    <text evidence="2">The sequence shown here is derived from an EMBL/GenBank/DDBJ whole genome shotgun (WGS) entry which is preliminary data.</text>
</comment>
<feature type="compositionally biased region" description="Low complexity" evidence="1">
    <location>
        <begin position="1"/>
        <end position="17"/>
    </location>
</feature>
<accession>A0AB34K7K8</accession>
<feature type="compositionally biased region" description="Low complexity" evidence="1">
    <location>
        <begin position="649"/>
        <end position="664"/>
    </location>
</feature>
<feature type="compositionally biased region" description="Polar residues" evidence="1">
    <location>
        <begin position="568"/>
        <end position="580"/>
    </location>
</feature>
<feature type="compositionally biased region" description="Low complexity" evidence="1">
    <location>
        <begin position="593"/>
        <end position="604"/>
    </location>
</feature>
<feature type="compositionally biased region" description="Low complexity" evidence="1">
    <location>
        <begin position="498"/>
        <end position="515"/>
    </location>
</feature>
<feature type="compositionally biased region" description="Polar residues" evidence="1">
    <location>
        <begin position="444"/>
        <end position="458"/>
    </location>
</feature>
<organism evidence="2 3">
    <name type="scientific">Prymnesium parvum</name>
    <name type="common">Toxic golden alga</name>
    <dbReference type="NCBI Taxonomy" id="97485"/>
    <lineage>
        <taxon>Eukaryota</taxon>
        <taxon>Haptista</taxon>
        <taxon>Haptophyta</taxon>
        <taxon>Prymnesiophyceae</taxon>
        <taxon>Prymnesiales</taxon>
        <taxon>Prymnesiaceae</taxon>
        <taxon>Prymnesium</taxon>
    </lineage>
</organism>